<dbReference type="EMBL" id="JAJAWG010000002">
    <property type="protein sequence ID" value="MCB5195705.1"/>
    <property type="molecule type" value="Genomic_DNA"/>
</dbReference>
<protein>
    <recommendedName>
        <fullName evidence="3">RlfB protein</fullName>
    </recommendedName>
</protein>
<proteinExistence type="predicted"/>
<evidence type="ECO:0000313" key="2">
    <source>
        <dbReference type="Proteomes" id="UP001198034"/>
    </source>
</evidence>
<evidence type="ECO:0008006" key="3">
    <source>
        <dbReference type="Google" id="ProtNLM"/>
    </source>
</evidence>
<evidence type="ECO:0000313" key="1">
    <source>
        <dbReference type="EMBL" id="MCB5195705.1"/>
    </source>
</evidence>
<reference evidence="1 2" key="1">
    <citation type="submission" date="2021-10" db="EMBL/GenBank/DDBJ databases">
        <authorList>
            <person name="Chen M."/>
        </authorList>
    </citation>
    <scope>NUCLEOTIDE SEQUENCE [LARGE SCALE GENOMIC DNA]</scope>
    <source>
        <strain evidence="1 2">H3-26</strain>
    </source>
</reference>
<dbReference type="RefSeq" id="WP_226763495.1">
    <property type="nucleotide sequence ID" value="NZ_JAJAWG010000002.1"/>
</dbReference>
<name>A0ABS8BJ06_9NEIS</name>
<accession>A0ABS8BJ06</accession>
<comment type="caution">
    <text evidence="1">The sequence shown here is derived from an EMBL/GenBank/DDBJ whole genome shotgun (WGS) entry which is preliminary data.</text>
</comment>
<sequence length="180" mass="21766">MLSAPLNLGQVEATQICEFLYQLFHRDFVACRTMLNRTIYIDPQSQRQDEGKENTFWHLITRDHERQVRVDGRYQTVKERLTDYRRAERIEWVKQIIANHTDPAVRIFYHQETNQKRNIRLYLWAYENDFVVILQKLGRSSSFLVTSFYVDHHSKRADYEQRFARYQAGTAQELHGCEWF</sequence>
<organism evidence="1 2">
    <name type="scientific">Deefgea salmonis</name>
    <dbReference type="NCBI Taxonomy" id="2875502"/>
    <lineage>
        <taxon>Bacteria</taxon>
        <taxon>Pseudomonadati</taxon>
        <taxon>Pseudomonadota</taxon>
        <taxon>Betaproteobacteria</taxon>
        <taxon>Neisseriales</taxon>
        <taxon>Chitinibacteraceae</taxon>
        <taxon>Deefgea</taxon>
    </lineage>
</organism>
<gene>
    <name evidence="1" type="ORF">LG219_05310</name>
</gene>
<dbReference type="Proteomes" id="UP001198034">
    <property type="component" value="Unassembled WGS sequence"/>
</dbReference>
<keyword evidence="2" id="KW-1185">Reference proteome</keyword>